<evidence type="ECO:0000313" key="2">
    <source>
        <dbReference type="Proteomes" id="UP000268014"/>
    </source>
</evidence>
<proteinExistence type="predicted"/>
<dbReference type="AlphaFoldDB" id="A0A3P7VJC1"/>
<protein>
    <submittedName>
        <fullName evidence="1">Uncharacterized protein</fullName>
    </submittedName>
</protein>
<accession>A0A3P7VJC1</accession>
<organism evidence="1 2">
    <name type="scientific">Haemonchus placei</name>
    <name type="common">Barber's pole worm</name>
    <dbReference type="NCBI Taxonomy" id="6290"/>
    <lineage>
        <taxon>Eukaryota</taxon>
        <taxon>Metazoa</taxon>
        <taxon>Ecdysozoa</taxon>
        <taxon>Nematoda</taxon>
        <taxon>Chromadorea</taxon>
        <taxon>Rhabditida</taxon>
        <taxon>Rhabditina</taxon>
        <taxon>Rhabditomorpha</taxon>
        <taxon>Strongyloidea</taxon>
        <taxon>Trichostrongylidae</taxon>
        <taxon>Haemonchus</taxon>
    </lineage>
</organism>
<keyword evidence="2" id="KW-1185">Reference proteome</keyword>
<evidence type="ECO:0000313" key="1">
    <source>
        <dbReference type="EMBL" id="VDO48071.1"/>
    </source>
</evidence>
<reference evidence="1 2" key="1">
    <citation type="submission" date="2018-11" db="EMBL/GenBank/DDBJ databases">
        <authorList>
            <consortium name="Pathogen Informatics"/>
        </authorList>
    </citation>
    <scope>NUCLEOTIDE SEQUENCE [LARGE SCALE GENOMIC DNA]</scope>
    <source>
        <strain evidence="1 2">MHpl1</strain>
    </source>
</reference>
<gene>
    <name evidence="1" type="ORF">HPLM_LOCUS13179</name>
</gene>
<dbReference type="EMBL" id="UZAF01018111">
    <property type="protein sequence ID" value="VDO48071.1"/>
    <property type="molecule type" value="Genomic_DNA"/>
</dbReference>
<sequence>MALIANKFSIANSTIGRRSLVKMCGLLLSFWRHCKASLCSEKLTKAYPFERALPLESNFEVSFQMRHSVICANFPAASTHISLSFPSVMEEGRLCTIRRVGDMNICKFSNFLLDDSANRCRFLASSELIPFAAEVPSRINENRTRRKFLLSSGTCKHLLHRCTEKNKHK</sequence>
<name>A0A3P7VJC1_HAEPC</name>
<dbReference type="Proteomes" id="UP000268014">
    <property type="component" value="Unassembled WGS sequence"/>
</dbReference>